<evidence type="ECO:0000256" key="3">
    <source>
        <dbReference type="ARBA" id="ARBA00022741"/>
    </source>
</evidence>
<comment type="cofactor">
    <cofactor evidence="7">
        <name>K(+)</name>
        <dbReference type="ChEBI" id="CHEBI:29103"/>
    </cofactor>
    <text evidence="7">Binds 1 potassium ion per subunit.</text>
</comment>
<dbReference type="Gene3D" id="3.30.1360.120">
    <property type="entry name" value="Probable tRNA modification gtpase trme, domain 1"/>
    <property type="match status" value="1"/>
</dbReference>
<evidence type="ECO:0000256" key="7">
    <source>
        <dbReference type="HAMAP-Rule" id="MF_00379"/>
    </source>
</evidence>
<dbReference type="PANTHER" id="PTHR42714">
    <property type="entry name" value="TRNA MODIFICATION GTPASE GTPBP3"/>
    <property type="match status" value="1"/>
</dbReference>
<feature type="binding site" evidence="7">
    <location>
        <position position="19"/>
    </location>
    <ligand>
        <name>(6S)-5-formyl-5,6,7,8-tetrahydrofolate</name>
        <dbReference type="ChEBI" id="CHEBI:57457"/>
    </ligand>
</feature>
<evidence type="ECO:0000256" key="8">
    <source>
        <dbReference type="RuleBase" id="RU003313"/>
    </source>
</evidence>
<dbReference type="GO" id="GO:0002098">
    <property type="term" value="P:tRNA wobble uridine modification"/>
    <property type="evidence" value="ECO:0007669"/>
    <property type="project" value="TreeGrafter"/>
</dbReference>
<protein>
    <recommendedName>
        <fullName evidence="7">tRNA modification GTPase MnmE</fullName>
        <ecNumber evidence="7">3.6.-.-</ecNumber>
    </recommendedName>
</protein>
<dbReference type="EC" id="3.6.-.-" evidence="7"/>
<dbReference type="InterPro" id="IPR027266">
    <property type="entry name" value="TrmE/GcvT-like"/>
</dbReference>
<evidence type="ECO:0000313" key="10">
    <source>
        <dbReference type="EMBL" id="QIZ21050.1"/>
    </source>
</evidence>
<dbReference type="NCBIfam" id="TIGR00231">
    <property type="entry name" value="small_GTP"/>
    <property type="match status" value="1"/>
</dbReference>
<evidence type="ECO:0000256" key="5">
    <source>
        <dbReference type="ARBA" id="ARBA00022958"/>
    </source>
</evidence>
<keyword evidence="4 7" id="KW-0378">Hydrolase</keyword>
<evidence type="ECO:0000256" key="1">
    <source>
        <dbReference type="ARBA" id="ARBA00011043"/>
    </source>
</evidence>
<dbReference type="NCBIfam" id="TIGR00450">
    <property type="entry name" value="mnmE_trmE_thdF"/>
    <property type="match status" value="1"/>
</dbReference>
<dbReference type="AlphaFoldDB" id="A0A6H1Q3G8"/>
<evidence type="ECO:0000313" key="11">
    <source>
        <dbReference type="Proteomes" id="UP000501094"/>
    </source>
</evidence>
<evidence type="ECO:0000259" key="9">
    <source>
        <dbReference type="PROSITE" id="PS51709"/>
    </source>
</evidence>
<feature type="binding site" evidence="7">
    <location>
        <position position="118"/>
    </location>
    <ligand>
        <name>(6S)-5-formyl-5,6,7,8-tetrahydrofolate</name>
        <dbReference type="ChEBI" id="CHEBI:57457"/>
    </ligand>
</feature>
<dbReference type="Gene3D" id="1.20.120.430">
    <property type="entry name" value="tRNA modification GTPase MnmE domain 2"/>
    <property type="match status" value="1"/>
</dbReference>
<dbReference type="SUPFAM" id="SSF116878">
    <property type="entry name" value="TrmE connector domain"/>
    <property type="match status" value="1"/>
</dbReference>
<feature type="binding site" evidence="7">
    <location>
        <begin position="243"/>
        <end position="249"/>
    </location>
    <ligand>
        <name>GTP</name>
        <dbReference type="ChEBI" id="CHEBI:37565"/>
    </ligand>
</feature>
<feature type="binding site" evidence="7">
    <location>
        <position position="78"/>
    </location>
    <ligand>
        <name>(6S)-5-formyl-5,6,7,8-tetrahydrofolate</name>
        <dbReference type="ChEBI" id="CHEBI:57457"/>
    </ligand>
</feature>
<dbReference type="InterPro" id="IPR025867">
    <property type="entry name" value="MnmE_helical"/>
</dbReference>
<feature type="binding site" evidence="7">
    <location>
        <position position="443"/>
    </location>
    <ligand>
        <name>(6S)-5-formyl-5,6,7,8-tetrahydrofolate</name>
        <dbReference type="ChEBI" id="CHEBI:57457"/>
    </ligand>
</feature>
<dbReference type="KEGG" id="peg:E5R92_04555"/>
<feature type="binding site" evidence="7">
    <location>
        <position position="228"/>
    </location>
    <ligand>
        <name>Mg(2+)</name>
        <dbReference type="ChEBI" id="CHEBI:18420"/>
    </ligand>
</feature>
<keyword evidence="6 7" id="KW-0342">GTP-binding</keyword>
<organism evidence="10 11">
    <name type="scientific">Candidatus Pelagibacter giovannonii</name>
    <dbReference type="NCBI Taxonomy" id="2563896"/>
    <lineage>
        <taxon>Bacteria</taxon>
        <taxon>Pseudomonadati</taxon>
        <taxon>Pseudomonadota</taxon>
        <taxon>Alphaproteobacteria</taxon>
        <taxon>Candidatus Pelagibacterales</taxon>
        <taxon>Candidatus Pelagibacteraceae</taxon>
        <taxon>Candidatus Pelagibacter</taxon>
    </lineage>
</organism>
<keyword evidence="7" id="KW-0479">Metal-binding</keyword>
<dbReference type="SUPFAM" id="SSF52540">
    <property type="entry name" value="P-loop containing nucleoside triphosphate hydrolases"/>
    <property type="match status" value="1"/>
</dbReference>
<evidence type="ECO:0000256" key="6">
    <source>
        <dbReference type="ARBA" id="ARBA00023134"/>
    </source>
</evidence>
<dbReference type="InterPro" id="IPR004520">
    <property type="entry name" value="GTPase_MnmE"/>
</dbReference>
<dbReference type="GO" id="GO:0046872">
    <property type="term" value="F:metal ion binding"/>
    <property type="evidence" value="ECO:0007669"/>
    <property type="project" value="UniProtKB-KW"/>
</dbReference>
<name>A0A6H1Q3G8_9PROT</name>
<dbReference type="Gene3D" id="3.40.50.300">
    <property type="entry name" value="P-loop containing nucleotide triphosphate hydrolases"/>
    <property type="match status" value="1"/>
</dbReference>
<comment type="subcellular location">
    <subcellularLocation>
        <location evidence="7">Cytoplasm</location>
    </subcellularLocation>
</comment>
<keyword evidence="7" id="KW-0460">Magnesium</keyword>
<dbReference type="GO" id="GO:0005737">
    <property type="term" value="C:cytoplasm"/>
    <property type="evidence" value="ECO:0007669"/>
    <property type="project" value="UniProtKB-SubCell"/>
</dbReference>
<dbReference type="EMBL" id="CP038852">
    <property type="protein sequence ID" value="QIZ21050.1"/>
    <property type="molecule type" value="Genomic_DNA"/>
</dbReference>
<feature type="binding site" evidence="7">
    <location>
        <begin position="224"/>
        <end position="229"/>
    </location>
    <ligand>
        <name>GTP</name>
        <dbReference type="ChEBI" id="CHEBI:37565"/>
    </ligand>
</feature>
<dbReference type="RefSeq" id="WP_168606918.1">
    <property type="nucleotide sequence ID" value="NZ_CP038852.1"/>
</dbReference>
<dbReference type="InterPro" id="IPR027368">
    <property type="entry name" value="MnmE_dom2"/>
</dbReference>
<proteinExistence type="inferred from homology"/>
<keyword evidence="2 7" id="KW-0819">tRNA processing</keyword>
<feature type="domain" description="TrmE-type G" evidence="9">
    <location>
        <begin position="214"/>
        <end position="366"/>
    </location>
</feature>
<dbReference type="PROSITE" id="PS51709">
    <property type="entry name" value="G_TRME"/>
    <property type="match status" value="1"/>
</dbReference>
<dbReference type="GO" id="GO:0005525">
    <property type="term" value="F:GTP binding"/>
    <property type="evidence" value="ECO:0007669"/>
    <property type="project" value="UniProtKB-UniRule"/>
</dbReference>
<reference evidence="10 11" key="1">
    <citation type="journal article" date="2020" name="Nat. Microbiol.">
        <title>Lysogenic host-virus interactions in SAR11 marine bacteria.</title>
        <authorList>
            <person name="Morris R.M."/>
            <person name="Cain K.R."/>
            <person name="Hvorecny K.L."/>
            <person name="Kollman J.M."/>
        </authorList>
    </citation>
    <scope>NUCLEOTIDE SEQUENCE [LARGE SCALE GENOMIC DNA]</scope>
    <source>
        <strain evidence="10 11">NP1</strain>
    </source>
</reference>
<dbReference type="Pfam" id="PF12631">
    <property type="entry name" value="MnmE_helical"/>
    <property type="match status" value="1"/>
</dbReference>
<dbReference type="Pfam" id="PF01926">
    <property type="entry name" value="MMR_HSR1"/>
    <property type="match status" value="1"/>
</dbReference>
<dbReference type="InterPro" id="IPR005225">
    <property type="entry name" value="Small_GTP-bd"/>
</dbReference>
<feature type="binding site" evidence="7">
    <location>
        <position position="243"/>
    </location>
    <ligand>
        <name>K(+)</name>
        <dbReference type="ChEBI" id="CHEBI:29103"/>
    </ligand>
</feature>
<comment type="function">
    <text evidence="7">Exhibits a very high intrinsic GTPase hydrolysis rate. Involved in the addition of a carboxymethylaminomethyl (cmnm) group at the wobble position (U34) of certain tRNAs, forming tRNA-cmnm(5)s(2)U34.</text>
</comment>
<evidence type="ECO:0000256" key="2">
    <source>
        <dbReference type="ARBA" id="ARBA00022694"/>
    </source>
</evidence>
<comment type="similarity">
    <text evidence="1 7 8">Belongs to the TRAFAC class TrmE-Era-EngA-EngB-Septin-like GTPase superfamily. TrmE GTPase family.</text>
</comment>
<keyword evidence="5 7" id="KW-0630">Potassium</keyword>
<keyword evidence="3 7" id="KW-0547">Nucleotide-binding</keyword>
<dbReference type="PRINTS" id="PR00449">
    <property type="entry name" value="RASTRNSFRMNG"/>
</dbReference>
<keyword evidence="11" id="KW-1185">Reference proteome</keyword>
<dbReference type="HAMAP" id="MF_00379">
    <property type="entry name" value="GTPase_MnmE"/>
    <property type="match status" value="1"/>
</dbReference>
<keyword evidence="7" id="KW-0963">Cytoplasm</keyword>
<dbReference type="InterPro" id="IPR027417">
    <property type="entry name" value="P-loop_NTPase"/>
</dbReference>
<dbReference type="CDD" id="cd14858">
    <property type="entry name" value="TrmE_N"/>
    <property type="match status" value="1"/>
</dbReference>
<comment type="subunit">
    <text evidence="7">Homodimer. Heterotetramer of two MnmE and two MnmG subunits.</text>
</comment>
<evidence type="ECO:0000256" key="4">
    <source>
        <dbReference type="ARBA" id="ARBA00022801"/>
    </source>
</evidence>
<comment type="caution">
    <text evidence="7">Lacks conserved residue(s) required for the propagation of feature annotation.</text>
</comment>
<feature type="binding site" evidence="7">
    <location>
        <position position="249"/>
    </location>
    <ligand>
        <name>Mg(2+)</name>
        <dbReference type="ChEBI" id="CHEBI:18420"/>
    </ligand>
</feature>
<dbReference type="PANTHER" id="PTHR42714:SF2">
    <property type="entry name" value="TRNA MODIFICATION GTPASE GTPBP3, MITOCHONDRIAL"/>
    <property type="match status" value="1"/>
</dbReference>
<sequence>MTIYALSTGPGISGIAIVRVSGENTKKVIKLLTNTALPVPRVATLRKIYKINTSELIDEGIILWFPGPESYTGEDMAEFHIHGSKAVIDALHRSISKIEDCRLANPGEFTKLAFQNGKINLLKAESIADLISAETEIQRQQAIKIMNGKSADKFNSLREKLLKILSHVEAKIDFPDEELPKDILKNIKKISSEVILNIKKILDDQKVGERIREGFKIAIIGPTNAGKSSLLNQLSNRDAAIVSEIAGTTRDVIETHLNIDGYPVVVSDTAGIRDSKNEIEKKGIKLALDKAENADLKLIVIDVKSIDFKGVLKELMDENAILVVNKSDLLKEDLSPEIKNFEHVLISVKNNHNVEDLIFKIKNKLKNKFITSEDILITRERHRQHLEQSLDYLKNFEEKNEAEDFDKAAEDLRLATRHLGMIVGKIDVEEILGSIFNDFCIGK</sequence>
<dbReference type="InterPro" id="IPR031168">
    <property type="entry name" value="G_TrmE"/>
</dbReference>
<dbReference type="GO" id="GO:0003924">
    <property type="term" value="F:GTPase activity"/>
    <property type="evidence" value="ECO:0007669"/>
    <property type="project" value="UniProtKB-UniRule"/>
</dbReference>
<dbReference type="NCBIfam" id="NF003661">
    <property type="entry name" value="PRK05291.1-3"/>
    <property type="match status" value="1"/>
</dbReference>
<dbReference type="InterPro" id="IPR018948">
    <property type="entry name" value="GTP-bd_TrmE_N"/>
</dbReference>
<dbReference type="InterPro" id="IPR006073">
    <property type="entry name" value="GTP-bd"/>
</dbReference>
<dbReference type="Pfam" id="PF10396">
    <property type="entry name" value="TrmE_N"/>
    <property type="match status" value="1"/>
</dbReference>
<feature type="binding site" evidence="7">
    <location>
        <position position="248"/>
    </location>
    <ligand>
        <name>K(+)</name>
        <dbReference type="ChEBI" id="CHEBI:29103"/>
    </ligand>
</feature>
<feature type="binding site" evidence="7">
    <location>
        <begin position="268"/>
        <end position="271"/>
    </location>
    <ligand>
        <name>GTP</name>
        <dbReference type="ChEBI" id="CHEBI:37565"/>
    </ligand>
</feature>
<dbReference type="Proteomes" id="UP000501094">
    <property type="component" value="Chromosome"/>
</dbReference>
<gene>
    <name evidence="7 10" type="primary">mnmE</name>
    <name evidence="7" type="synonym">trmE</name>
    <name evidence="10" type="ORF">E5R92_04555</name>
</gene>
<dbReference type="GO" id="GO:0030488">
    <property type="term" value="P:tRNA methylation"/>
    <property type="evidence" value="ECO:0007669"/>
    <property type="project" value="TreeGrafter"/>
</dbReference>
<dbReference type="CDD" id="cd04164">
    <property type="entry name" value="trmE"/>
    <property type="match status" value="1"/>
</dbReference>
<feature type="binding site" evidence="7">
    <location>
        <position position="245"/>
    </location>
    <ligand>
        <name>K(+)</name>
        <dbReference type="ChEBI" id="CHEBI:29103"/>
    </ligand>
</feature>
<feature type="binding site" evidence="7">
    <location>
        <position position="224"/>
    </location>
    <ligand>
        <name>K(+)</name>
        <dbReference type="ChEBI" id="CHEBI:29103"/>
    </ligand>
</feature>
<accession>A0A6H1Q3G8</accession>
<dbReference type="FunFam" id="3.30.1360.120:FF:000007">
    <property type="entry name" value="tRNA modification GTPase GTPBP3, mitochondrial"/>
    <property type="match status" value="1"/>
</dbReference>